<name>A0A0A0D0C8_9PROT</name>
<dbReference type="PANTHER" id="PTHR32243">
    <property type="entry name" value="MALTOSE TRANSPORT SYSTEM PERMEASE-RELATED"/>
    <property type="match status" value="1"/>
</dbReference>
<feature type="transmembrane region" description="Helical" evidence="7">
    <location>
        <begin position="138"/>
        <end position="158"/>
    </location>
</feature>
<dbReference type="Gene3D" id="1.10.3720.10">
    <property type="entry name" value="MetI-like"/>
    <property type="match status" value="1"/>
</dbReference>
<evidence type="ECO:0000256" key="6">
    <source>
        <dbReference type="ARBA" id="ARBA00023136"/>
    </source>
</evidence>
<dbReference type="EMBL" id="JANX01000495">
    <property type="protein sequence ID" value="KGM31510.1"/>
    <property type="molecule type" value="Genomic_DNA"/>
</dbReference>
<proteinExistence type="inferred from homology"/>
<dbReference type="GO" id="GO:0055085">
    <property type="term" value="P:transmembrane transport"/>
    <property type="evidence" value="ECO:0007669"/>
    <property type="project" value="InterPro"/>
</dbReference>
<feature type="transmembrane region" description="Helical" evidence="7">
    <location>
        <begin position="238"/>
        <end position="260"/>
    </location>
</feature>
<feature type="transmembrane region" description="Helical" evidence="7">
    <location>
        <begin position="108"/>
        <end position="132"/>
    </location>
</feature>
<evidence type="ECO:0000256" key="7">
    <source>
        <dbReference type="RuleBase" id="RU363032"/>
    </source>
</evidence>
<dbReference type="RefSeq" id="WP_034845605.1">
    <property type="nucleotide sequence ID" value="NZ_JANX01000495.1"/>
</dbReference>
<gene>
    <name evidence="9" type="ORF">P409_26775</name>
</gene>
<comment type="subcellular location">
    <subcellularLocation>
        <location evidence="1 7">Cell membrane</location>
        <topology evidence="1 7">Multi-pass membrane protein</topology>
    </subcellularLocation>
</comment>
<dbReference type="PANTHER" id="PTHR32243:SF18">
    <property type="entry name" value="INNER MEMBRANE ABC TRANSPORTER PERMEASE PROTEIN YCJP"/>
    <property type="match status" value="1"/>
</dbReference>
<feature type="transmembrane region" description="Helical" evidence="7">
    <location>
        <begin position="194"/>
        <end position="218"/>
    </location>
</feature>
<evidence type="ECO:0000256" key="1">
    <source>
        <dbReference type="ARBA" id="ARBA00004651"/>
    </source>
</evidence>
<dbReference type="InterPro" id="IPR035906">
    <property type="entry name" value="MetI-like_sf"/>
</dbReference>
<evidence type="ECO:0000256" key="2">
    <source>
        <dbReference type="ARBA" id="ARBA00022448"/>
    </source>
</evidence>
<evidence type="ECO:0000313" key="9">
    <source>
        <dbReference type="EMBL" id="KGM31510.1"/>
    </source>
</evidence>
<dbReference type="InterPro" id="IPR050901">
    <property type="entry name" value="BP-dep_ABC_trans_perm"/>
</dbReference>
<keyword evidence="5 7" id="KW-1133">Transmembrane helix</keyword>
<dbReference type="Proteomes" id="UP000029995">
    <property type="component" value="Unassembled WGS sequence"/>
</dbReference>
<feature type="transmembrane region" description="Helical" evidence="7">
    <location>
        <begin position="12"/>
        <end position="33"/>
    </location>
</feature>
<feature type="domain" description="ABC transmembrane type-1" evidence="8">
    <location>
        <begin position="73"/>
        <end position="260"/>
    </location>
</feature>
<keyword evidence="2 7" id="KW-0813">Transport</keyword>
<organism evidence="9 10">
    <name type="scientific">Inquilinus limosus MP06</name>
    <dbReference type="NCBI Taxonomy" id="1398085"/>
    <lineage>
        <taxon>Bacteria</taxon>
        <taxon>Pseudomonadati</taxon>
        <taxon>Pseudomonadota</taxon>
        <taxon>Alphaproteobacteria</taxon>
        <taxon>Rhodospirillales</taxon>
        <taxon>Rhodospirillaceae</taxon>
        <taxon>Inquilinus</taxon>
    </lineage>
</organism>
<evidence type="ECO:0000259" key="8">
    <source>
        <dbReference type="PROSITE" id="PS50928"/>
    </source>
</evidence>
<reference evidence="9 10" key="1">
    <citation type="submission" date="2014-01" db="EMBL/GenBank/DDBJ databases">
        <title>Genome sequence determination for a cystic fibrosis isolate, Inquilinus limosus.</title>
        <authorList>
            <person name="Pino M."/>
            <person name="Di Conza J."/>
            <person name="Gutkind G."/>
        </authorList>
    </citation>
    <scope>NUCLEOTIDE SEQUENCE [LARGE SCALE GENOMIC DNA]</scope>
    <source>
        <strain evidence="9 10">MP06</strain>
    </source>
</reference>
<comment type="similarity">
    <text evidence="7">Belongs to the binding-protein-dependent transport system permease family.</text>
</comment>
<feature type="transmembrane region" description="Helical" evidence="7">
    <location>
        <begin position="72"/>
        <end position="96"/>
    </location>
</feature>
<dbReference type="GO" id="GO:0005886">
    <property type="term" value="C:plasma membrane"/>
    <property type="evidence" value="ECO:0007669"/>
    <property type="project" value="UniProtKB-SubCell"/>
</dbReference>
<keyword evidence="3" id="KW-1003">Cell membrane</keyword>
<evidence type="ECO:0000256" key="5">
    <source>
        <dbReference type="ARBA" id="ARBA00022989"/>
    </source>
</evidence>
<keyword evidence="4 7" id="KW-0812">Transmembrane</keyword>
<dbReference type="CDD" id="cd06261">
    <property type="entry name" value="TM_PBP2"/>
    <property type="match status" value="1"/>
</dbReference>
<evidence type="ECO:0000313" key="10">
    <source>
        <dbReference type="Proteomes" id="UP000029995"/>
    </source>
</evidence>
<dbReference type="InterPro" id="IPR000515">
    <property type="entry name" value="MetI-like"/>
</dbReference>
<protein>
    <submittedName>
        <fullName evidence="9">Sugar ABC transporter permease</fullName>
    </submittedName>
</protein>
<dbReference type="OrthoDB" id="9790107at2"/>
<evidence type="ECO:0000256" key="3">
    <source>
        <dbReference type="ARBA" id="ARBA00022475"/>
    </source>
</evidence>
<dbReference type="AlphaFoldDB" id="A0A0A0D0C8"/>
<comment type="caution">
    <text evidence="9">The sequence shown here is derived from an EMBL/GenBank/DDBJ whole genome shotgun (WGS) entry which is preliminary data.</text>
</comment>
<sequence length="276" mass="30137">MSRPLAKALRRAGLYFAVLVIVSPALLFFLWMLSLSLKPEVDNISYPPVLIPTTLAWSNYAQVFAENSFGRYFINSLIVTGSATLIGLLIGAPAAYGIARAKATKLSVVVMIARMTPGLSYLIPLFLMFRWLGLMGTLWPQIITHLVITLPIVIWVLISYFEALPIELEEAGRIDGANRWQVFRHVVLPLTRPGITVALLLSFIFSWNNFVFGIVLAGRTTRTLPVAVYNSLTFEQVSWGPLSAAALVVVIPVLVLTVVAQKQIVAGLTSGAVKGG</sequence>
<keyword evidence="6 7" id="KW-0472">Membrane</keyword>
<dbReference type="SUPFAM" id="SSF161098">
    <property type="entry name" value="MetI-like"/>
    <property type="match status" value="1"/>
</dbReference>
<dbReference type="PROSITE" id="PS50928">
    <property type="entry name" value="ABC_TM1"/>
    <property type="match status" value="1"/>
</dbReference>
<accession>A0A0A0D0C8</accession>
<dbReference type="Pfam" id="PF00528">
    <property type="entry name" value="BPD_transp_1"/>
    <property type="match status" value="1"/>
</dbReference>
<evidence type="ECO:0000256" key="4">
    <source>
        <dbReference type="ARBA" id="ARBA00022692"/>
    </source>
</evidence>